<dbReference type="AlphaFoldDB" id="W2INX7"/>
<dbReference type="EMBL" id="KI673895">
    <property type="protein sequence ID" value="ETL35826.1"/>
    <property type="molecule type" value="Genomic_DNA"/>
</dbReference>
<dbReference type="Proteomes" id="UP000053236">
    <property type="component" value="Unassembled WGS sequence"/>
</dbReference>
<accession>W2INX7</accession>
<dbReference type="Proteomes" id="UP000053864">
    <property type="component" value="Unassembled WGS sequence"/>
</dbReference>
<name>W2INX7_PHYNI</name>
<proteinExistence type="predicted"/>
<protein>
    <submittedName>
        <fullName evidence="2">Uncharacterized protein</fullName>
    </submittedName>
</protein>
<sequence length="30" mass="3314">MPTMHCTTPVKSSIVVSHRDVHINSKASSY</sequence>
<evidence type="ECO:0000313" key="2">
    <source>
        <dbReference type="EMBL" id="ETL35826.1"/>
    </source>
</evidence>
<gene>
    <name evidence="1" type="ORF">L915_12167</name>
    <name evidence="2" type="ORF">L916_12094</name>
</gene>
<organism evidence="2">
    <name type="scientific">Phytophthora nicotianae</name>
    <name type="common">Potato buckeye rot agent</name>
    <name type="synonym">Phytophthora parasitica</name>
    <dbReference type="NCBI Taxonomy" id="4792"/>
    <lineage>
        <taxon>Eukaryota</taxon>
        <taxon>Sar</taxon>
        <taxon>Stramenopiles</taxon>
        <taxon>Oomycota</taxon>
        <taxon>Peronosporomycetes</taxon>
        <taxon>Peronosporales</taxon>
        <taxon>Peronosporaceae</taxon>
        <taxon>Phytophthora</taxon>
    </lineage>
</organism>
<reference evidence="1" key="1">
    <citation type="submission" date="2013-11" db="EMBL/GenBank/DDBJ databases">
        <title>The Genome Sequence of Phytophthora parasitica CJ02B3.</title>
        <authorList>
            <consortium name="The Broad Institute Genomics Platform"/>
            <person name="Russ C."/>
            <person name="Tyler B."/>
            <person name="Panabieres F."/>
            <person name="Shan W."/>
            <person name="Tripathy S."/>
            <person name="Grunwald N."/>
            <person name="Machado M."/>
            <person name="Johnson C.S."/>
            <person name="Arredondo F."/>
            <person name="Hong C."/>
            <person name="Coffey M."/>
            <person name="Young S.K."/>
            <person name="Zeng Q."/>
            <person name="Gargeya S."/>
            <person name="Fitzgerald M."/>
            <person name="Abouelleil A."/>
            <person name="Alvarado L."/>
            <person name="Chapman S.B."/>
            <person name="Gainer-Dewar J."/>
            <person name="Goldberg J."/>
            <person name="Griggs A."/>
            <person name="Gujja S."/>
            <person name="Hansen M."/>
            <person name="Howarth C."/>
            <person name="Imamovic A."/>
            <person name="Ireland A."/>
            <person name="Larimer J."/>
            <person name="McCowan C."/>
            <person name="Murphy C."/>
            <person name="Pearson M."/>
            <person name="Poon T.W."/>
            <person name="Priest M."/>
            <person name="Roberts A."/>
            <person name="Saif S."/>
            <person name="Shea T."/>
            <person name="Sykes S."/>
            <person name="Wortman J."/>
            <person name="Nusbaum C."/>
            <person name="Birren B."/>
        </authorList>
    </citation>
    <scope>NUCLEOTIDE SEQUENCE [LARGE SCALE GENOMIC DNA]</scope>
    <source>
        <strain evidence="1">CJ02B3</strain>
    </source>
</reference>
<reference evidence="2" key="2">
    <citation type="submission" date="2013-11" db="EMBL/GenBank/DDBJ databases">
        <title>The Genome Sequence of Phytophthora parasitica CJ05E6.</title>
        <authorList>
            <consortium name="The Broad Institute Genomics Platform"/>
            <person name="Russ C."/>
            <person name="Tyler B."/>
            <person name="Panabieres F."/>
            <person name="Shan W."/>
            <person name="Tripathy S."/>
            <person name="Grunwald N."/>
            <person name="Machado M."/>
            <person name="Johnson C.S."/>
            <person name="Arredondo F."/>
            <person name="Hong C."/>
            <person name="Coffey M."/>
            <person name="Young S.K."/>
            <person name="Zeng Q."/>
            <person name="Gargeya S."/>
            <person name="Fitzgerald M."/>
            <person name="Abouelleil A."/>
            <person name="Alvarado L."/>
            <person name="Chapman S.B."/>
            <person name="Gainer-Dewar J."/>
            <person name="Goldberg J."/>
            <person name="Griggs A."/>
            <person name="Gujja S."/>
            <person name="Hansen M."/>
            <person name="Howarth C."/>
            <person name="Imamovic A."/>
            <person name="Ireland A."/>
            <person name="Larimer J."/>
            <person name="McCowan C."/>
            <person name="Murphy C."/>
            <person name="Pearson M."/>
            <person name="Poon T.W."/>
            <person name="Priest M."/>
            <person name="Roberts A."/>
            <person name="Saif S."/>
            <person name="Shea T."/>
            <person name="Sykes S."/>
            <person name="Wortman J."/>
            <person name="Nusbaum C."/>
            <person name="Birren B."/>
        </authorList>
    </citation>
    <scope>NUCLEOTIDE SEQUENCE [LARGE SCALE GENOMIC DNA]</scope>
    <source>
        <strain evidence="2">CJ05E6</strain>
    </source>
</reference>
<evidence type="ECO:0000313" key="1">
    <source>
        <dbReference type="EMBL" id="ETK82444.1"/>
    </source>
</evidence>
<dbReference type="EMBL" id="KI687199">
    <property type="protein sequence ID" value="ETK82444.1"/>
    <property type="molecule type" value="Genomic_DNA"/>
</dbReference>